<evidence type="ECO:0000256" key="2">
    <source>
        <dbReference type="SAM" id="Phobius"/>
    </source>
</evidence>
<dbReference type="Gramene" id="OE9A113095T1">
    <property type="protein sequence ID" value="OE9A113095C1"/>
    <property type="gene ID" value="OE9A113095"/>
</dbReference>
<feature type="transmembrane region" description="Helical" evidence="2">
    <location>
        <begin position="139"/>
        <end position="155"/>
    </location>
</feature>
<keyword evidence="2" id="KW-0472">Membrane</keyword>
<reference evidence="3 4" key="1">
    <citation type="submission" date="2019-12" db="EMBL/GenBank/DDBJ databases">
        <authorList>
            <person name="Alioto T."/>
            <person name="Alioto T."/>
            <person name="Gomez Garrido J."/>
        </authorList>
    </citation>
    <scope>NUCLEOTIDE SEQUENCE [LARGE SCALE GENOMIC DNA]</scope>
</reference>
<proteinExistence type="predicted"/>
<dbReference type="OrthoDB" id="690172at2759"/>
<dbReference type="PANTHER" id="PTHR36381">
    <property type="entry name" value="ETHYLENE-REGULATED TRANSCRIPT 2 (ERT2)"/>
    <property type="match status" value="1"/>
</dbReference>
<keyword evidence="2" id="KW-0812">Transmembrane</keyword>
<keyword evidence="4" id="KW-1185">Reference proteome</keyword>
<organism evidence="3 4">
    <name type="scientific">Olea europaea subsp. europaea</name>
    <dbReference type="NCBI Taxonomy" id="158383"/>
    <lineage>
        <taxon>Eukaryota</taxon>
        <taxon>Viridiplantae</taxon>
        <taxon>Streptophyta</taxon>
        <taxon>Embryophyta</taxon>
        <taxon>Tracheophyta</taxon>
        <taxon>Spermatophyta</taxon>
        <taxon>Magnoliopsida</taxon>
        <taxon>eudicotyledons</taxon>
        <taxon>Gunneridae</taxon>
        <taxon>Pentapetalae</taxon>
        <taxon>asterids</taxon>
        <taxon>lamiids</taxon>
        <taxon>Lamiales</taxon>
        <taxon>Oleaceae</taxon>
        <taxon>Oleeae</taxon>
        <taxon>Olea</taxon>
    </lineage>
</organism>
<gene>
    <name evidence="3" type="ORF">OLEA9_A113095</name>
</gene>
<feature type="transmembrane region" description="Helical" evidence="2">
    <location>
        <begin position="161"/>
        <end position="178"/>
    </location>
</feature>
<evidence type="ECO:0008006" key="5">
    <source>
        <dbReference type="Google" id="ProtNLM"/>
    </source>
</evidence>
<protein>
    <recommendedName>
        <fullName evidence="5">Ethylene-responsive nuclear protein</fullName>
    </recommendedName>
</protein>
<dbReference type="EMBL" id="CACTIH010003769">
    <property type="protein sequence ID" value="CAA2984547.1"/>
    <property type="molecule type" value="Genomic_DNA"/>
</dbReference>
<feature type="compositionally biased region" description="Basic and acidic residues" evidence="1">
    <location>
        <begin position="336"/>
        <end position="356"/>
    </location>
</feature>
<feature type="region of interest" description="Disordered" evidence="1">
    <location>
        <begin position="327"/>
        <end position="356"/>
    </location>
</feature>
<evidence type="ECO:0000313" key="3">
    <source>
        <dbReference type="EMBL" id="CAA2984547.1"/>
    </source>
</evidence>
<dbReference type="PANTHER" id="PTHR36381:SF1">
    <property type="entry name" value="ETHYLENE-REGULATED TRANSCRIPT 2 (ERT2)"/>
    <property type="match status" value="1"/>
</dbReference>
<evidence type="ECO:0000256" key="1">
    <source>
        <dbReference type="SAM" id="MobiDB-lite"/>
    </source>
</evidence>
<comment type="caution">
    <text evidence="3">The sequence shown here is derived from an EMBL/GenBank/DDBJ whole genome shotgun (WGS) entry which is preliminary data.</text>
</comment>
<dbReference type="Proteomes" id="UP000594638">
    <property type="component" value="Unassembled WGS sequence"/>
</dbReference>
<dbReference type="AlphaFoldDB" id="A0A8S0RYY9"/>
<sequence length="468" mass="52934">MPLPWKKVKSARLSQMVNDHLHNSQRRHGDSSLLVETGFPTSLVDLFIKNREKLKKSPKKKRGKSPSIRFDDLVISRSSSSAMPLLSLDPSHTASPSLDPTPLASSLHSPSLLALTPESKGANLGEDVGSGLKKVNTNGILLAVVKMFLVVVLAFGSKKFALGFTLSAFLLFFVDYVLKHMIRWLKPSLEAQNWLRLRMRRVWRICSFEEDKLVWKKAGFFKPEIQQVECFSPAYSDSKDCDSNFPIQKTQFVEQKCKLASVQEIQCEEIINGSGCDGSDGYPGREERDLKMVVMEKQESLIELSGSGRKKPRKVNIKSKMKKLIPKNFRSSRRKEHSESSEISPIKEDKEHSEISEISSIKDDNIAILEEQEVHEYEDVREFEGHSKMSSLSSGRYDREDLVVADNCSRELGIEKASLNGEQERTKGGQIWIYSVLSLIVLIGLIGGRIFALFLTIFWCLAKHYKHT</sequence>
<feature type="transmembrane region" description="Helical" evidence="2">
    <location>
        <begin position="431"/>
        <end position="459"/>
    </location>
</feature>
<name>A0A8S0RYY9_OLEEU</name>
<evidence type="ECO:0000313" key="4">
    <source>
        <dbReference type="Proteomes" id="UP000594638"/>
    </source>
</evidence>
<keyword evidence="2" id="KW-1133">Transmembrane helix</keyword>
<accession>A0A8S0RYY9</accession>